<dbReference type="OrthoDB" id="1150409at2"/>
<evidence type="ECO:0000259" key="1">
    <source>
        <dbReference type="PROSITE" id="PS50943"/>
    </source>
</evidence>
<dbReference type="GO" id="GO:0003677">
    <property type="term" value="F:DNA binding"/>
    <property type="evidence" value="ECO:0007669"/>
    <property type="project" value="InterPro"/>
</dbReference>
<evidence type="ECO:0000313" key="2">
    <source>
        <dbReference type="EMBL" id="KIS03344.1"/>
    </source>
</evidence>
<dbReference type="Proteomes" id="UP000032279">
    <property type="component" value="Unassembled WGS sequence"/>
</dbReference>
<protein>
    <recommendedName>
        <fullName evidence="1">HTH cro/C1-type domain-containing protein</fullName>
    </recommendedName>
</protein>
<dbReference type="Pfam" id="PF01381">
    <property type="entry name" value="HTH_3"/>
    <property type="match status" value="1"/>
</dbReference>
<sequence>MFLNSTIKQQRKIKGLNQSELAAGICTQATMSNIENKGTVPSLGTLIKLCQRLDLTLNDVVSEFQPVEDNLDEITNAERLVALDQINAADKKLQQIGAKLDENDEALNKRFQFLSGYLCLLNDDLDGAVFHFNFVSDDALQADSSYVIAAQICLGQIYFQRDQLNRAEFYFRDTNSLMANFEVNNELSLFWLKICVRYAYQYLAKTKQTTAAKTLIKQLVDNQDYKISSRFVTEFQEY</sequence>
<gene>
    <name evidence="2" type="ORF">WDC_1036</name>
</gene>
<accession>A0A0D0YVP0</accession>
<dbReference type="Gene3D" id="1.25.40.10">
    <property type="entry name" value="Tetratricopeptide repeat domain"/>
    <property type="match status" value="1"/>
</dbReference>
<dbReference type="InterPro" id="IPR011990">
    <property type="entry name" value="TPR-like_helical_dom_sf"/>
</dbReference>
<dbReference type="SUPFAM" id="SSF47413">
    <property type="entry name" value="lambda repressor-like DNA-binding domains"/>
    <property type="match status" value="1"/>
</dbReference>
<dbReference type="EMBL" id="AWTT01000022">
    <property type="protein sequence ID" value="KIS03344.1"/>
    <property type="molecule type" value="Genomic_DNA"/>
</dbReference>
<dbReference type="RefSeq" id="WP_044010785.1">
    <property type="nucleotide sequence ID" value="NZ_AWTT01000022.1"/>
</dbReference>
<evidence type="ECO:0000313" key="3">
    <source>
        <dbReference type="Proteomes" id="UP000032279"/>
    </source>
</evidence>
<dbReference type="InterPro" id="IPR010982">
    <property type="entry name" value="Lambda_DNA-bd_dom_sf"/>
</dbReference>
<keyword evidence="3" id="KW-1185">Reference proteome</keyword>
<dbReference type="PATRIC" id="fig|1335616.4.peg.1041"/>
<dbReference type="CDD" id="cd00093">
    <property type="entry name" value="HTH_XRE"/>
    <property type="match status" value="1"/>
</dbReference>
<dbReference type="PROSITE" id="PS50943">
    <property type="entry name" value="HTH_CROC1"/>
    <property type="match status" value="1"/>
</dbReference>
<dbReference type="AlphaFoldDB" id="A0A0D0YVP0"/>
<name>A0A0D0YVP0_9LACO</name>
<comment type="caution">
    <text evidence="2">The sequence shown here is derived from an EMBL/GenBank/DDBJ whole genome shotgun (WGS) entry which is preliminary data.</text>
</comment>
<dbReference type="InterPro" id="IPR001387">
    <property type="entry name" value="Cro/C1-type_HTH"/>
</dbReference>
<proteinExistence type="predicted"/>
<feature type="domain" description="HTH cro/C1-type" evidence="1">
    <location>
        <begin position="7"/>
        <end position="60"/>
    </location>
</feature>
<reference evidence="2 3" key="1">
    <citation type="submission" date="2013-08" db="EMBL/GenBank/DDBJ databases">
        <title>Lactobacillus wasatchii sp. WDC04, a late gas producing bacteria isolated from aged chedder cheese.</title>
        <authorList>
            <person name="Oberg C.J."/>
            <person name="Culumber M."/>
            <person name="McMahon D.J."/>
            <person name="Broadbent J.R."/>
            <person name="Oberg T.S."/>
            <person name="Ortaki F."/>
        </authorList>
    </citation>
    <scope>NUCLEOTIDE SEQUENCE [LARGE SCALE GENOMIC DNA]</scope>
    <source>
        <strain evidence="2 3">WDC04</strain>
    </source>
</reference>
<dbReference type="STRING" id="1335616.WDC_1036"/>
<organism evidence="2 3">
    <name type="scientific">Paucilactobacillus wasatchensis</name>
    <dbReference type="NCBI Taxonomy" id="1335616"/>
    <lineage>
        <taxon>Bacteria</taxon>
        <taxon>Bacillati</taxon>
        <taxon>Bacillota</taxon>
        <taxon>Bacilli</taxon>
        <taxon>Lactobacillales</taxon>
        <taxon>Lactobacillaceae</taxon>
        <taxon>Paucilactobacillus</taxon>
    </lineage>
</organism>
<dbReference type="SMART" id="SM00530">
    <property type="entry name" value="HTH_XRE"/>
    <property type="match status" value="1"/>
</dbReference>